<evidence type="ECO:0000256" key="10">
    <source>
        <dbReference type="PROSITE-ProRule" id="PRU00134"/>
    </source>
</evidence>
<evidence type="ECO:0000256" key="6">
    <source>
        <dbReference type="ARBA" id="ARBA00022833"/>
    </source>
</evidence>
<dbReference type="PROSITE" id="PS50280">
    <property type="entry name" value="SET"/>
    <property type="match status" value="1"/>
</dbReference>
<keyword evidence="4" id="KW-0479">Metal-binding</keyword>
<protein>
    <recommendedName>
        <fullName evidence="8">Protein-lysine N-methyltransferase SMYD4</fullName>
    </recommendedName>
    <alternativeName>
        <fullName evidence="9">SET and MYND domain-containing protein 4</fullName>
    </alternativeName>
</protein>
<dbReference type="PROSITE" id="PS50865">
    <property type="entry name" value="ZF_MYND_2"/>
    <property type="match status" value="1"/>
</dbReference>
<dbReference type="Gene3D" id="1.10.220.160">
    <property type="match status" value="1"/>
</dbReference>
<dbReference type="Gene3D" id="6.10.140.2220">
    <property type="match status" value="1"/>
</dbReference>
<feature type="domain" description="SET" evidence="11">
    <location>
        <begin position="229"/>
        <end position="526"/>
    </location>
</feature>
<keyword evidence="5 10" id="KW-0863">Zinc-finger</keyword>
<dbReference type="Pfam" id="PF00856">
    <property type="entry name" value="SET"/>
    <property type="match status" value="1"/>
</dbReference>
<evidence type="ECO:0000259" key="12">
    <source>
        <dbReference type="PROSITE" id="PS50865"/>
    </source>
</evidence>
<keyword evidence="14" id="KW-1185">Reference proteome</keyword>
<dbReference type="SUPFAM" id="SSF144232">
    <property type="entry name" value="HIT/MYND zinc finger-like"/>
    <property type="match status" value="1"/>
</dbReference>
<evidence type="ECO:0000256" key="3">
    <source>
        <dbReference type="ARBA" id="ARBA00022691"/>
    </source>
</evidence>
<keyword evidence="2" id="KW-0808">Transferase</keyword>
<evidence type="ECO:0000313" key="13">
    <source>
        <dbReference type="EMBL" id="RNA12725.1"/>
    </source>
</evidence>
<gene>
    <name evidence="13" type="ORF">BpHYR1_032831</name>
</gene>
<dbReference type="Proteomes" id="UP000276133">
    <property type="component" value="Unassembled WGS sequence"/>
</dbReference>
<dbReference type="PANTHER" id="PTHR46165">
    <property type="entry name" value="SET AND MYND DOMAIN-CONTAINING PROTEIN 4"/>
    <property type="match status" value="1"/>
</dbReference>
<evidence type="ECO:0000256" key="8">
    <source>
        <dbReference type="ARBA" id="ARBA00093635"/>
    </source>
</evidence>
<keyword evidence="6" id="KW-0862">Zinc</keyword>
<evidence type="ECO:0000256" key="1">
    <source>
        <dbReference type="ARBA" id="ARBA00022603"/>
    </source>
</evidence>
<dbReference type="InterPro" id="IPR011990">
    <property type="entry name" value="TPR-like_helical_dom_sf"/>
</dbReference>
<proteinExistence type="predicted"/>
<dbReference type="Gene3D" id="2.170.270.10">
    <property type="entry name" value="SET domain"/>
    <property type="match status" value="1"/>
</dbReference>
<evidence type="ECO:0000256" key="2">
    <source>
        <dbReference type="ARBA" id="ARBA00022679"/>
    </source>
</evidence>
<dbReference type="InterPro" id="IPR052097">
    <property type="entry name" value="SET-MYND_domain_protein"/>
</dbReference>
<dbReference type="PANTHER" id="PTHR46165:SF7">
    <property type="entry name" value="SET AND MYND DOMAIN-CONTAINING PROTEIN 4"/>
    <property type="match status" value="1"/>
</dbReference>
<evidence type="ECO:0000256" key="5">
    <source>
        <dbReference type="ARBA" id="ARBA00022771"/>
    </source>
</evidence>
<organism evidence="13 14">
    <name type="scientific">Brachionus plicatilis</name>
    <name type="common">Marine rotifer</name>
    <name type="synonym">Brachionus muelleri</name>
    <dbReference type="NCBI Taxonomy" id="10195"/>
    <lineage>
        <taxon>Eukaryota</taxon>
        <taxon>Metazoa</taxon>
        <taxon>Spiralia</taxon>
        <taxon>Gnathifera</taxon>
        <taxon>Rotifera</taxon>
        <taxon>Eurotatoria</taxon>
        <taxon>Monogononta</taxon>
        <taxon>Pseudotrocha</taxon>
        <taxon>Ploima</taxon>
        <taxon>Brachionidae</taxon>
        <taxon>Brachionus</taxon>
    </lineage>
</organism>
<reference evidence="13 14" key="1">
    <citation type="journal article" date="2018" name="Sci. Rep.">
        <title>Genomic signatures of local adaptation to the degree of environmental predictability in rotifers.</title>
        <authorList>
            <person name="Franch-Gras L."/>
            <person name="Hahn C."/>
            <person name="Garcia-Roger E.M."/>
            <person name="Carmona M.J."/>
            <person name="Serra M."/>
            <person name="Gomez A."/>
        </authorList>
    </citation>
    <scope>NUCLEOTIDE SEQUENCE [LARGE SCALE GENOMIC DNA]</scope>
    <source>
        <strain evidence="13">HYR1</strain>
    </source>
</reference>
<comment type="caution">
    <text evidence="13">The sequence shown here is derived from an EMBL/GenBank/DDBJ whole genome shotgun (WGS) entry which is preliminary data.</text>
</comment>
<evidence type="ECO:0000259" key="11">
    <source>
        <dbReference type="PROSITE" id="PS50280"/>
    </source>
</evidence>
<dbReference type="SUPFAM" id="SSF82199">
    <property type="entry name" value="SET domain"/>
    <property type="match status" value="1"/>
</dbReference>
<dbReference type="InterPro" id="IPR046341">
    <property type="entry name" value="SET_dom_sf"/>
</dbReference>
<dbReference type="GO" id="GO:0008168">
    <property type="term" value="F:methyltransferase activity"/>
    <property type="evidence" value="ECO:0007669"/>
    <property type="project" value="UniProtKB-KW"/>
</dbReference>
<dbReference type="InterPro" id="IPR001214">
    <property type="entry name" value="SET_dom"/>
</dbReference>
<evidence type="ECO:0000256" key="7">
    <source>
        <dbReference type="ARBA" id="ARBA00093423"/>
    </source>
</evidence>
<dbReference type="GO" id="GO:0008270">
    <property type="term" value="F:zinc ion binding"/>
    <property type="evidence" value="ECO:0007669"/>
    <property type="project" value="UniProtKB-KW"/>
</dbReference>
<sequence>MDAKSKTIDCLFAKICKHLKSHDKELNQNFIKLTTNFDRFKFIWHIGFIGKELDLLFNNTNFSPKDATKASAFRQEGNEQFKTKRFFDALVKYNSSLQFSSASQPENNLALAYANRSAVFYHLNEFQLCLNDIESALRAGYPQKSRPKLIERKLNCLLRLEQYSSGIEFIKAEKINLSSDVCQNFEKKFKTASADKKLTPLEQQFYFENYGHIDLTITSPNPKVACASKSIDIDYSMERGFFLRAAKDIQVGELLVNEPPFASVLMAHKIGHNCFECILKLNPLKMNVTYCRQCCLVAYCSEKCAAASWTHTHKYECKYLNFLINQSGLSHMEWLALRVVLKAGKSYLLSLKPLLEEYEQQFESSLRDGSCMAFAEGEDKVYSSHSYLPIFNLVTNSQVRKLNDLFRRSFVAFFLVKLLEKSDFFEADSAEGFKENQWFIGGLILRHLQSISCNAHEVAELHLSNAKKNAMAESSAQGIGAGIFAILSLFNHSCDPHVTRNFRGSRCQVRAVQNVKKGEEIYDNYGVLYAVNELKERRHKLKDQYFFECKCVPCRNDWPLYDKIESQLEMKNNLKTECIDNLAVS</sequence>
<keyword evidence="1" id="KW-0489">Methyltransferase</keyword>
<dbReference type="OrthoDB" id="5945798at2759"/>
<name>A0A3M7QP05_BRAPC</name>
<dbReference type="STRING" id="10195.A0A3M7QP05"/>
<dbReference type="Gene3D" id="1.25.40.10">
    <property type="entry name" value="Tetratricopeptide repeat domain"/>
    <property type="match status" value="1"/>
</dbReference>
<comment type="function">
    <text evidence="7">Protein-lysine N-methyltransferase. Monomethylates PRMT5, modulating its transcriptional activity. May also act as a histone methyltransferase. Plays a critical role in cardiac development. Acts as a key epigenetic regulator of gene expression during cardiac development via its dual activities as a methyltransferase and negative regulator of HDAC1.</text>
</comment>
<keyword evidence="3" id="KW-0949">S-adenosyl-L-methionine</keyword>
<feature type="domain" description="MYND-type" evidence="12">
    <location>
        <begin position="274"/>
        <end position="317"/>
    </location>
</feature>
<dbReference type="InterPro" id="IPR002893">
    <property type="entry name" value="Znf_MYND"/>
</dbReference>
<dbReference type="AlphaFoldDB" id="A0A3M7QP05"/>
<dbReference type="GO" id="GO:0032259">
    <property type="term" value="P:methylation"/>
    <property type="evidence" value="ECO:0007669"/>
    <property type="project" value="UniProtKB-KW"/>
</dbReference>
<evidence type="ECO:0000256" key="4">
    <source>
        <dbReference type="ARBA" id="ARBA00022723"/>
    </source>
</evidence>
<dbReference type="InterPro" id="IPR044421">
    <property type="entry name" value="SMYD4_SET"/>
</dbReference>
<accession>A0A3M7QP05</accession>
<evidence type="ECO:0000313" key="14">
    <source>
        <dbReference type="Proteomes" id="UP000276133"/>
    </source>
</evidence>
<dbReference type="SUPFAM" id="SSF48452">
    <property type="entry name" value="TPR-like"/>
    <property type="match status" value="1"/>
</dbReference>
<dbReference type="GO" id="GO:0005737">
    <property type="term" value="C:cytoplasm"/>
    <property type="evidence" value="ECO:0007669"/>
    <property type="project" value="TreeGrafter"/>
</dbReference>
<dbReference type="EMBL" id="REGN01005627">
    <property type="protein sequence ID" value="RNA12725.1"/>
    <property type="molecule type" value="Genomic_DNA"/>
</dbReference>
<evidence type="ECO:0000256" key="9">
    <source>
        <dbReference type="ARBA" id="ARBA00093680"/>
    </source>
</evidence>
<dbReference type="CDD" id="cd10536">
    <property type="entry name" value="SET_SMYD4"/>
    <property type="match status" value="1"/>
</dbReference>
<dbReference type="GO" id="GO:0005634">
    <property type="term" value="C:nucleus"/>
    <property type="evidence" value="ECO:0007669"/>
    <property type="project" value="TreeGrafter"/>
</dbReference>
<dbReference type="GO" id="GO:0042826">
    <property type="term" value="F:histone deacetylase binding"/>
    <property type="evidence" value="ECO:0007669"/>
    <property type="project" value="TreeGrafter"/>
</dbReference>